<name>A0ABR3KAN1_TRISP</name>
<evidence type="ECO:0000313" key="1">
    <source>
        <dbReference type="EMBL" id="KAL1231805.1"/>
    </source>
</evidence>
<dbReference type="EMBL" id="JBEUSY010000454">
    <property type="protein sequence ID" value="KAL1231805.1"/>
    <property type="molecule type" value="Genomic_DNA"/>
</dbReference>
<keyword evidence="2" id="KW-1185">Reference proteome</keyword>
<dbReference type="Proteomes" id="UP001558632">
    <property type="component" value="Unassembled WGS sequence"/>
</dbReference>
<accession>A0ABR3KAN1</accession>
<organism evidence="1 2">
    <name type="scientific">Trichinella spiralis</name>
    <name type="common">Trichina worm</name>
    <dbReference type="NCBI Taxonomy" id="6334"/>
    <lineage>
        <taxon>Eukaryota</taxon>
        <taxon>Metazoa</taxon>
        <taxon>Ecdysozoa</taxon>
        <taxon>Nematoda</taxon>
        <taxon>Enoplea</taxon>
        <taxon>Dorylaimia</taxon>
        <taxon>Trichinellida</taxon>
        <taxon>Trichinellidae</taxon>
        <taxon>Trichinella</taxon>
    </lineage>
</organism>
<proteinExistence type="predicted"/>
<sequence length="75" mass="8779">MIYIYAVQFKKYNIYISVGIKHLKEYCCHEFDLNTVKKVRSIAVPNMQILSHYCAKSTDIIGEIEYQSISLEKQS</sequence>
<gene>
    <name evidence="1" type="ORF">TSPI_00397</name>
</gene>
<evidence type="ECO:0000313" key="2">
    <source>
        <dbReference type="Proteomes" id="UP001558632"/>
    </source>
</evidence>
<reference evidence="1 2" key="1">
    <citation type="submission" date="2024-07" db="EMBL/GenBank/DDBJ databases">
        <title>Enhanced genomic and transcriptomic resources for Trichinella pseudospiralis and T. spiralis underpin the discovery of pronounced molecular differences between stages and species.</title>
        <authorList>
            <person name="Pasi K.K."/>
            <person name="La Rosa G."/>
            <person name="Gomez-Morales M.A."/>
            <person name="Tosini F."/>
            <person name="Sumanam S."/>
            <person name="Young N.D."/>
            <person name="Chang B.C."/>
            <person name="Robin G.B."/>
        </authorList>
    </citation>
    <scope>NUCLEOTIDE SEQUENCE [LARGE SCALE GENOMIC DNA]</scope>
    <source>
        <strain evidence="1">ISS534</strain>
    </source>
</reference>
<comment type="caution">
    <text evidence="1">The sequence shown here is derived from an EMBL/GenBank/DDBJ whole genome shotgun (WGS) entry which is preliminary data.</text>
</comment>
<protein>
    <submittedName>
        <fullName evidence="1">Uncharacterized protein</fullName>
    </submittedName>
</protein>